<comment type="similarity">
    <text evidence="4 11">Belongs to the MoeA family.</text>
</comment>
<dbReference type="NCBIfam" id="TIGR00177">
    <property type="entry name" value="molyb_syn"/>
    <property type="match status" value="1"/>
</dbReference>
<dbReference type="Pfam" id="PF00994">
    <property type="entry name" value="MoCF_biosynth"/>
    <property type="match status" value="1"/>
</dbReference>
<dbReference type="GO" id="GO:0061599">
    <property type="term" value="F:molybdopterin molybdotransferase activity"/>
    <property type="evidence" value="ECO:0007669"/>
    <property type="project" value="UniProtKB-UniRule"/>
</dbReference>
<evidence type="ECO:0000256" key="2">
    <source>
        <dbReference type="ARBA" id="ARBA00002901"/>
    </source>
</evidence>
<dbReference type="PANTHER" id="PTHR10192">
    <property type="entry name" value="MOLYBDOPTERIN BIOSYNTHESIS PROTEIN"/>
    <property type="match status" value="1"/>
</dbReference>
<dbReference type="GO" id="GO:0006777">
    <property type="term" value="P:Mo-molybdopterin cofactor biosynthetic process"/>
    <property type="evidence" value="ECO:0007669"/>
    <property type="project" value="UniProtKB-UniRule"/>
</dbReference>
<evidence type="ECO:0000256" key="8">
    <source>
        <dbReference type="ARBA" id="ARBA00022842"/>
    </source>
</evidence>
<gene>
    <name evidence="13" type="ORF">AVDCRST_MAG69-2023</name>
</gene>
<organism evidence="13">
    <name type="scientific">uncultured Solirubrobacteraceae bacterium</name>
    <dbReference type="NCBI Taxonomy" id="1162706"/>
    <lineage>
        <taxon>Bacteria</taxon>
        <taxon>Bacillati</taxon>
        <taxon>Actinomycetota</taxon>
        <taxon>Thermoleophilia</taxon>
        <taxon>Solirubrobacterales</taxon>
        <taxon>Solirubrobacteraceae</taxon>
        <taxon>environmental samples</taxon>
    </lineage>
</organism>
<comment type="cofactor">
    <cofactor evidence="1 11">
        <name>Mg(2+)</name>
        <dbReference type="ChEBI" id="CHEBI:18420"/>
    </cofactor>
</comment>
<evidence type="ECO:0000256" key="6">
    <source>
        <dbReference type="ARBA" id="ARBA00022679"/>
    </source>
</evidence>
<protein>
    <recommendedName>
        <fullName evidence="11">Molybdopterin molybdenumtransferase</fullName>
        <ecNumber evidence="11">2.10.1.1</ecNumber>
    </recommendedName>
</protein>
<dbReference type="FunFam" id="3.40.980.10:FF:000004">
    <property type="entry name" value="Molybdopterin molybdenumtransferase"/>
    <property type="match status" value="1"/>
</dbReference>
<dbReference type="PANTHER" id="PTHR10192:SF5">
    <property type="entry name" value="GEPHYRIN"/>
    <property type="match status" value="1"/>
</dbReference>
<comment type="pathway">
    <text evidence="3 11">Cofactor biosynthesis; molybdopterin biosynthesis.</text>
</comment>
<proteinExistence type="inferred from homology"/>
<dbReference type="Pfam" id="PF03453">
    <property type="entry name" value="MoeA_N"/>
    <property type="match status" value="1"/>
</dbReference>
<keyword evidence="6 11" id="KW-0808">Transferase</keyword>
<dbReference type="NCBIfam" id="NF045515">
    <property type="entry name" value="Glp_gephyrin"/>
    <property type="match status" value="1"/>
</dbReference>
<sequence>MLDLATARELVLAECASLPPERVGLADSAGRVLAEDASSLVDLPPFDRSAMDGYAVRAADTGPGVRLALAGAVAAGDVPVTSLAPGEAVAVTTGAALPDGADAVLQAELADPDGDEVECAAAVAPARHVRFRGEDVRRGDVLAAAGQVVTIQRLSALASSGLGEVSVRRRARVRVLATGSELLALGAPPEPGRIHESNRLVVATMAAAAGADVVSTGTVPDDADATRMAIAAALEDSDVLLITGGVSVGAHDHVKRALDDCGVSEIFWRVRMKPGKPLWFGRAASTLVFGLPGNPLSAIAGALCFVRPALRRLHGDSGRDPTSVRVRLAEAAQADDGRTTLLAAALAPGADGVLEATPLPDQGSHLTGGLARADGFVVVEHDAGRLRAGTLVDALTLS</sequence>
<evidence type="ECO:0000256" key="3">
    <source>
        <dbReference type="ARBA" id="ARBA00005046"/>
    </source>
</evidence>
<feature type="domain" description="MoaB/Mog" evidence="12">
    <location>
        <begin position="174"/>
        <end position="312"/>
    </location>
</feature>
<keyword evidence="5 11" id="KW-0500">Molybdenum</keyword>
<evidence type="ECO:0000256" key="7">
    <source>
        <dbReference type="ARBA" id="ARBA00022723"/>
    </source>
</evidence>
<dbReference type="PROSITE" id="PS01079">
    <property type="entry name" value="MOCF_BIOSYNTHESIS_2"/>
    <property type="match status" value="1"/>
</dbReference>
<dbReference type="GO" id="GO:0046872">
    <property type="term" value="F:metal ion binding"/>
    <property type="evidence" value="ECO:0007669"/>
    <property type="project" value="UniProtKB-UniRule"/>
</dbReference>
<name>A0A6J4SRD4_9ACTN</name>
<evidence type="ECO:0000256" key="4">
    <source>
        <dbReference type="ARBA" id="ARBA00010763"/>
    </source>
</evidence>
<keyword evidence="9 11" id="KW-0501">Molybdenum cofactor biosynthesis</keyword>
<dbReference type="InterPro" id="IPR036135">
    <property type="entry name" value="MoeA_linker/N_sf"/>
</dbReference>
<evidence type="ECO:0000256" key="9">
    <source>
        <dbReference type="ARBA" id="ARBA00023150"/>
    </source>
</evidence>
<evidence type="ECO:0000256" key="11">
    <source>
        <dbReference type="RuleBase" id="RU365090"/>
    </source>
</evidence>
<keyword evidence="8 11" id="KW-0460">Magnesium</keyword>
<evidence type="ECO:0000256" key="1">
    <source>
        <dbReference type="ARBA" id="ARBA00001946"/>
    </source>
</evidence>
<dbReference type="SMART" id="SM00852">
    <property type="entry name" value="MoCF_biosynth"/>
    <property type="match status" value="1"/>
</dbReference>
<dbReference type="EMBL" id="CADCVP010000216">
    <property type="protein sequence ID" value="CAA9503215.1"/>
    <property type="molecule type" value="Genomic_DNA"/>
</dbReference>
<dbReference type="Gene3D" id="2.170.190.11">
    <property type="entry name" value="Molybdopterin biosynthesis moea protein, domain 3"/>
    <property type="match status" value="1"/>
</dbReference>
<dbReference type="InterPro" id="IPR001453">
    <property type="entry name" value="MoaB/Mog_dom"/>
</dbReference>
<evidence type="ECO:0000313" key="13">
    <source>
        <dbReference type="EMBL" id="CAA9503215.1"/>
    </source>
</evidence>
<reference evidence="13" key="1">
    <citation type="submission" date="2020-02" db="EMBL/GenBank/DDBJ databases">
        <authorList>
            <person name="Meier V. D."/>
        </authorList>
    </citation>
    <scope>NUCLEOTIDE SEQUENCE</scope>
    <source>
        <strain evidence="13">AVDCRST_MAG69</strain>
    </source>
</reference>
<dbReference type="SUPFAM" id="SSF53218">
    <property type="entry name" value="Molybdenum cofactor biosynthesis proteins"/>
    <property type="match status" value="1"/>
</dbReference>
<keyword evidence="7 11" id="KW-0479">Metal-binding</keyword>
<dbReference type="InterPro" id="IPR036425">
    <property type="entry name" value="MoaB/Mog-like_dom_sf"/>
</dbReference>
<evidence type="ECO:0000259" key="12">
    <source>
        <dbReference type="SMART" id="SM00852"/>
    </source>
</evidence>
<dbReference type="Pfam" id="PF03454">
    <property type="entry name" value="MoeA_C"/>
    <property type="match status" value="1"/>
</dbReference>
<dbReference type="InterPro" id="IPR008284">
    <property type="entry name" value="MoCF_biosynth_CS"/>
</dbReference>
<dbReference type="InterPro" id="IPR005110">
    <property type="entry name" value="MoeA_linker/N"/>
</dbReference>
<dbReference type="Gene3D" id="3.90.105.10">
    <property type="entry name" value="Molybdopterin biosynthesis moea protein, domain 2"/>
    <property type="match status" value="1"/>
</dbReference>
<dbReference type="Gene3D" id="2.40.340.10">
    <property type="entry name" value="MoeA, C-terminal, domain IV"/>
    <property type="match status" value="1"/>
</dbReference>
<dbReference type="Gene3D" id="3.40.980.10">
    <property type="entry name" value="MoaB/Mog-like domain"/>
    <property type="match status" value="1"/>
</dbReference>
<dbReference type="UniPathway" id="UPA00344"/>
<dbReference type="EC" id="2.10.1.1" evidence="11"/>
<dbReference type="SUPFAM" id="SSF63882">
    <property type="entry name" value="MoeA N-terminal region -like"/>
    <property type="match status" value="1"/>
</dbReference>
<evidence type="ECO:0000256" key="10">
    <source>
        <dbReference type="ARBA" id="ARBA00047317"/>
    </source>
</evidence>
<accession>A0A6J4SRD4</accession>
<dbReference type="SUPFAM" id="SSF63867">
    <property type="entry name" value="MoeA C-terminal domain-like"/>
    <property type="match status" value="1"/>
</dbReference>
<dbReference type="InterPro" id="IPR005111">
    <property type="entry name" value="MoeA_C_domain_IV"/>
</dbReference>
<comment type="function">
    <text evidence="2 11">Catalyzes the insertion of molybdate into adenylated molybdopterin with the concomitant release of AMP.</text>
</comment>
<dbReference type="AlphaFoldDB" id="A0A6J4SRD4"/>
<comment type="catalytic activity">
    <reaction evidence="10">
        <text>adenylyl-molybdopterin + molybdate = Mo-molybdopterin + AMP + H(+)</text>
        <dbReference type="Rhea" id="RHEA:35047"/>
        <dbReference type="ChEBI" id="CHEBI:15378"/>
        <dbReference type="ChEBI" id="CHEBI:36264"/>
        <dbReference type="ChEBI" id="CHEBI:62727"/>
        <dbReference type="ChEBI" id="CHEBI:71302"/>
        <dbReference type="ChEBI" id="CHEBI:456215"/>
        <dbReference type="EC" id="2.10.1.1"/>
    </reaction>
</comment>
<evidence type="ECO:0000256" key="5">
    <source>
        <dbReference type="ARBA" id="ARBA00022505"/>
    </source>
</evidence>
<dbReference type="InterPro" id="IPR038987">
    <property type="entry name" value="MoeA-like"/>
</dbReference>
<dbReference type="GO" id="GO:0005829">
    <property type="term" value="C:cytosol"/>
    <property type="evidence" value="ECO:0007669"/>
    <property type="project" value="TreeGrafter"/>
</dbReference>
<dbReference type="InterPro" id="IPR036688">
    <property type="entry name" value="MoeA_C_domain_IV_sf"/>
</dbReference>
<dbReference type="CDD" id="cd00887">
    <property type="entry name" value="MoeA"/>
    <property type="match status" value="1"/>
</dbReference>